<dbReference type="AlphaFoldDB" id="A0A166KAN1"/>
<dbReference type="OrthoDB" id="2964597at2759"/>
<feature type="region of interest" description="Disordered" evidence="1">
    <location>
        <begin position="301"/>
        <end position="323"/>
    </location>
</feature>
<feature type="compositionally biased region" description="Polar residues" evidence="1">
    <location>
        <begin position="90"/>
        <end position="99"/>
    </location>
</feature>
<proteinExistence type="predicted"/>
<dbReference type="EMBL" id="KV417545">
    <property type="protein sequence ID" value="KZP21709.1"/>
    <property type="molecule type" value="Genomic_DNA"/>
</dbReference>
<feature type="region of interest" description="Disordered" evidence="1">
    <location>
        <begin position="145"/>
        <end position="174"/>
    </location>
</feature>
<organism evidence="2">
    <name type="scientific">Athelia psychrophila</name>
    <dbReference type="NCBI Taxonomy" id="1759441"/>
    <lineage>
        <taxon>Eukaryota</taxon>
        <taxon>Fungi</taxon>
        <taxon>Dikarya</taxon>
        <taxon>Basidiomycota</taxon>
        <taxon>Agaricomycotina</taxon>
        <taxon>Agaricomycetes</taxon>
        <taxon>Agaricomycetidae</taxon>
        <taxon>Atheliales</taxon>
        <taxon>Atheliaceae</taxon>
        <taxon>Athelia</taxon>
    </lineage>
</organism>
<evidence type="ECO:0000313" key="2">
    <source>
        <dbReference type="EMBL" id="KZP21709.1"/>
    </source>
</evidence>
<feature type="region of interest" description="Disordered" evidence="1">
    <location>
        <begin position="1"/>
        <end position="37"/>
    </location>
</feature>
<accession>A0A166KAN1</accession>
<feature type="compositionally biased region" description="Basic and acidic residues" evidence="1">
    <location>
        <begin position="1"/>
        <end position="10"/>
    </location>
</feature>
<evidence type="ECO:0000256" key="1">
    <source>
        <dbReference type="SAM" id="MobiDB-lite"/>
    </source>
</evidence>
<feature type="region of interest" description="Disordered" evidence="1">
    <location>
        <begin position="89"/>
        <end position="118"/>
    </location>
</feature>
<protein>
    <submittedName>
        <fullName evidence="2">Uncharacterized protein</fullName>
    </submittedName>
</protein>
<gene>
    <name evidence="2" type="ORF">FIBSPDRAFT_953467</name>
</gene>
<reference evidence="2" key="1">
    <citation type="journal article" date="2016" name="Mol. Biol. Evol.">
        <title>Comparative Genomics of Early-Diverging Mushroom-Forming Fungi Provides Insights into the Origins of Lignocellulose Decay Capabilities.</title>
        <authorList>
            <person name="Nagy L.G."/>
            <person name="Riley R."/>
            <person name="Tritt A."/>
            <person name="Adam C."/>
            <person name="Daum C."/>
            <person name="Floudas D."/>
            <person name="Sun H."/>
            <person name="Yadav J.S."/>
            <person name="Pangilinan J."/>
            <person name="Larsson K.H."/>
            <person name="Matsuura K."/>
            <person name="Barry K."/>
            <person name="Labutti K."/>
            <person name="Kuo R."/>
            <person name="Ohm R.A."/>
            <person name="Bhattacharya S.S."/>
            <person name="Shirouzu T."/>
            <person name="Yoshinaga Y."/>
            <person name="Martin F.M."/>
            <person name="Grigoriev I.V."/>
            <person name="Hibbett D.S."/>
        </authorList>
    </citation>
    <scope>NUCLEOTIDE SEQUENCE [LARGE SCALE GENOMIC DNA]</scope>
    <source>
        <strain evidence="2">CBS 109695</strain>
    </source>
</reference>
<sequence>MNHDVDDPIKRYQCHPGSHPVHSTSNSNLKSDQESTSPTIISRLKSLFSQNADIHEANPSEPARIHTISHSRRTSSRFSSGLSVNDIYRNHTSSDSSTHARLREPNPSFLDMSGAPNGATVNRFSDVKRILTNLTIPTRHVRIESGGSSIQSSSRSPRSAFFPAHSPTSSTFTPPLTPDSFNGLLLSPAAFSEYEEHGRYQYRFQEQESSQDHHQGVEVQKEIPASYPGIHIHEEDHTIRRRPLSHLEDIKEGKKPARAISYDALIADISNETAAFIAEETSDGGSDDEWYGMEYTLELSKRDRRGSESTDPTSGGEHSKSRESWAAIHQGTMHAVSEDDEYHTWKRWHRYLDKQEERQRKKKALKFIAHAEDLAYIFVEEMRTRDWIRWEAEQGLPSEDNIGIANDHLYLLAHNRLDPYFPAHKHNLAWYLKKSRSLGCIRELCPVPALGDDERDWLEQLEHTPASANEV</sequence>
<feature type="compositionally biased region" description="Polar residues" evidence="1">
    <location>
        <begin position="21"/>
        <end position="37"/>
    </location>
</feature>
<name>A0A166KAN1_9AGAM</name>